<feature type="transmembrane region" description="Helical" evidence="2">
    <location>
        <begin position="301"/>
        <end position="325"/>
    </location>
</feature>
<gene>
    <name evidence="3" type="ORF">TICRE_24910</name>
</gene>
<feature type="transmembrane region" description="Helical" evidence="2">
    <location>
        <begin position="103"/>
        <end position="128"/>
    </location>
</feature>
<dbReference type="PANTHER" id="PTHR30221:SF1">
    <property type="entry name" value="SMALL-CONDUCTANCE MECHANOSENSITIVE CHANNEL"/>
    <property type="match status" value="1"/>
</dbReference>
<keyword evidence="2" id="KW-0472">Membrane</keyword>
<feature type="transmembrane region" description="Helical" evidence="2">
    <location>
        <begin position="74"/>
        <end position="91"/>
    </location>
</feature>
<dbReference type="RefSeq" id="WP_075728569.1">
    <property type="nucleotide sequence ID" value="NZ_LTDM01000066.1"/>
</dbReference>
<evidence type="ECO:0000313" key="3">
    <source>
        <dbReference type="EMBL" id="OLS01452.1"/>
    </source>
</evidence>
<feature type="transmembrane region" description="Helical" evidence="2">
    <location>
        <begin position="175"/>
        <end position="195"/>
    </location>
</feature>
<feature type="transmembrane region" description="Helical" evidence="2">
    <location>
        <begin position="268"/>
        <end position="289"/>
    </location>
</feature>
<dbReference type="Gene3D" id="1.10.287.1260">
    <property type="match status" value="2"/>
</dbReference>
<feature type="compositionally biased region" description="Basic and acidic residues" evidence="1">
    <location>
        <begin position="419"/>
        <end position="443"/>
    </location>
</feature>
<dbReference type="Proteomes" id="UP000186112">
    <property type="component" value="Unassembled WGS sequence"/>
</dbReference>
<reference evidence="3 4" key="1">
    <citation type="submission" date="2016-02" db="EMBL/GenBank/DDBJ databases">
        <title>Genome sequence of Tissierella creatinophila DSM 6911.</title>
        <authorList>
            <person name="Poehlein A."/>
            <person name="Daniel R."/>
        </authorList>
    </citation>
    <scope>NUCLEOTIDE SEQUENCE [LARGE SCALE GENOMIC DNA]</scope>
    <source>
        <strain evidence="3 4">DSM 6911</strain>
    </source>
</reference>
<sequence length="449" mass="50607">MYDIRNSFDSILLYIPNILRALILFLIAWGIAVIVKKLLQKVLVKMRVGDHLSKGRNPADPAYGKERVRNISQIAYFLVFLLFLPGILDALDMESVSRPISNMMQSLLAFIPRLIGAGIILFIGYFIAKIIRDLTLKFLQTVNIDKWYNKLSPRLSTDNISEEQKFTLADILSKVVFGLVLIPVITMALETLNISTLTEPILVVLNKTMRMIPNIFVAILLVVLGYYIANFVSQILEQLLSRMGIEKVYTWMKENTDGSIPRFNLSKIIGNIVKVLIILFMTVEALRVLKLDVLNTIGYSIISYIPLVISGLLIIGLGIIGGYFVEGLINKYAKSPFTAAIAKYTIIVFAVFMTLEQIKFASTIVNIAFLLVLGGLSVAFALSFGLGGREFAKRQLEKFEKKVEEENKKPVPNDNPLNKVEKEIKNEKTYKQDNKYNSDKDLNDDIPII</sequence>
<dbReference type="EMBL" id="LTDM01000066">
    <property type="protein sequence ID" value="OLS01452.1"/>
    <property type="molecule type" value="Genomic_DNA"/>
</dbReference>
<evidence type="ECO:0000256" key="2">
    <source>
        <dbReference type="SAM" id="Phobius"/>
    </source>
</evidence>
<feature type="region of interest" description="Disordered" evidence="1">
    <location>
        <begin position="403"/>
        <end position="449"/>
    </location>
</feature>
<protein>
    <submittedName>
        <fullName evidence="3">Uncharacterized protein</fullName>
    </submittedName>
</protein>
<keyword evidence="4" id="KW-1185">Reference proteome</keyword>
<dbReference type="PANTHER" id="PTHR30221">
    <property type="entry name" value="SMALL-CONDUCTANCE MECHANOSENSITIVE CHANNEL"/>
    <property type="match status" value="1"/>
</dbReference>
<dbReference type="OrthoDB" id="1411407at2"/>
<dbReference type="AlphaFoldDB" id="A0A1U7M2B3"/>
<dbReference type="NCBIfam" id="NF033912">
    <property type="entry name" value="msc"/>
    <property type="match status" value="1"/>
</dbReference>
<comment type="caution">
    <text evidence="3">The sequence shown here is derived from an EMBL/GenBank/DDBJ whole genome shotgun (WGS) entry which is preliminary data.</text>
</comment>
<dbReference type="Pfam" id="PF05552">
    <property type="entry name" value="MS_channel_1st_1"/>
    <property type="match status" value="3"/>
</dbReference>
<evidence type="ECO:0000256" key="1">
    <source>
        <dbReference type="SAM" id="MobiDB-lite"/>
    </source>
</evidence>
<feature type="transmembrane region" description="Helical" evidence="2">
    <location>
        <begin position="367"/>
        <end position="388"/>
    </location>
</feature>
<dbReference type="InterPro" id="IPR008910">
    <property type="entry name" value="MSC_TM_helix"/>
</dbReference>
<keyword evidence="2" id="KW-0812">Transmembrane</keyword>
<feature type="transmembrane region" description="Helical" evidence="2">
    <location>
        <begin position="12"/>
        <end position="35"/>
    </location>
</feature>
<feature type="transmembrane region" description="Helical" evidence="2">
    <location>
        <begin position="215"/>
        <end position="233"/>
    </location>
</feature>
<accession>A0A1U7M2B3</accession>
<evidence type="ECO:0000313" key="4">
    <source>
        <dbReference type="Proteomes" id="UP000186112"/>
    </source>
</evidence>
<dbReference type="InterPro" id="IPR045275">
    <property type="entry name" value="MscS_archaea/bacteria_type"/>
</dbReference>
<proteinExistence type="predicted"/>
<feature type="transmembrane region" description="Helical" evidence="2">
    <location>
        <begin position="337"/>
        <end position="355"/>
    </location>
</feature>
<keyword evidence="2" id="KW-1133">Transmembrane helix</keyword>
<dbReference type="GO" id="GO:0008381">
    <property type="term" value="F:mechanosensitive monoatomic ion channel activity"/>
    <property type="evidence" value="ECO:0007669"/>
    <property type="project" value="InterPro"/>
</dbReference>
<name>A0A1U7M2B3_TISCR</name>
<organism evidence="3 4">
    <name type="scientific">Tissierella creatinophila DSM 6911</name>
    <dbReference type="NCBI Taxonomy" id="1123403"/>
    <lineage>
        <taxon>Bacteria</taxon>
        <taxon>Bacillati</taxon>
        <taxon>Bacillota</taxon>
        <taxon>Tissierellia</taxon>
        <taxon>Tissierellales</taxon>
        <taxon>Tissierellaceae</taxon>
        <taxon>Tissierella</taxon>
    </lineage>
</organism>